<evidence type="ECO:0000256" key="4">
    <source>
        <dbReference type="SAM" id="MobiDB-lite"/>
    </source>
</evidence>
<sequence length="185" mass="19598">PSLWAANHRLWRLSRINDFPAGVGVGPSDSQPCPAPAGSELTAAAPEAAPSPASASPLRPVRRQADAGAPLSAPSAVPIGSAAARPSHRKCGRFHLGLVVAVEELKAGTMVCIPCIVIPVLLWIYKKFLEPYIYPLISPFVSRMWPGKAIRESSDKNKGKGDYKGADVNGLPTKGPTEISDKKKD</sequence>
<reference evidence="5 6" key="1">
    <citation type="journal article" date="2020" name="Nat. Commun.">
        <title>Donkey genomes provide new insights into domestication and selection for coat color.</title>
        <authorList>
            <person name="Wang"/>
            <person name="C."/>
            <person name="Li"/>
            <person name="H."/>
            <person name="Guo"/>
            <person name="Y."/>
            <person name="Huang"/>
            <person name="J."/>
            <person name="Sun"/>
            <person name="Y."/>
            <person name="Min"/>
            <person name="J."/>
            <person name="Wang"/>
            <person name="J."/>
            <person name="Fang"/>
            <person name="X."/>
            <person name="Zhao"/>
            <person name="Z."/>
            <person name="Wang"/>
            <person name="S."/>
            <person name="Zhang"/>
            <person name="Y."/>
            <person name="Liu"/>
            <person name="Q."/>
            <person name="Jiang"/>
            <person name="Q."/>
            <person name="Wang"/>
            <person name="X."/>
            <person name="Guo"/>
            <person name="Y."/>
            <person name="Yang"/>
            <person name="C."/>
            <person name="Wang"/>
            <person name="Y."/>
            <person name="Tian"/>
            <person name="F."/>
            <person name="Zhuang"/>
            <person name="G."/>
            <person name="Fan"/>
            <person name="Y."/>
            <person name="Gao"/>
            <person name="Q."/>
            <person name="Li"/>
            <person name="Y."/>
            <person name="Ju"/>
            <person name="Z."/>
            <person name="Li"/>
            <person name="J."/>
            <person name="Li"/>
            <person name="R."/>
            <person name="Hou"/>
            <person name="M."/>
            <person name="Yang"/>
            <person name="G."/>
            <person name="Liu"/>
            <person name="G."/>
            <person name="Liu"/>
            <person name="W."/>
            <person name="Guo"/>
            <person name="J."/>
            <person name="Pan"/>
            <person name="S."/>
            <person name="Fan"/>
            <person name="G."/>
            <person name="Zhang"/>
            <person name="W."/>
            <person name="Zhang"/>
            <person name="R."/>
            <person name="Yu"/>
            <person name="J."/>
            <person name="Zhang"/>
            <person name="X."/>
            <person name="Yin"/>
            <person name="Q."/>
            <person name="Ji"/>
            <person name="C."/>
            <person name="Jin"/>
            <person name="Y."/>
            <person name="Yue"/>
            <person name="G."/>
            <person name="Liu"/>
            <person name="M."/>
            <person name="Xu"/>
            <person name="J."/>
            <person name="Liu"/>
            <person name="S."/>
            <person name="Jordana"/>
            <person name="J."/>
            <person name="Noce"/>
            <person name="A."/>
            <person name="Amills"/>
            <person name="M."/>
            <person name="Wu"/>
            <person name="D.D."/>
            <person name="Li"/>
            <person name="S."/>
            <person name="Zhou"/>
            <person name="X. and Zhong"/>
            <person name="J."/>
        </authorList>
    </citation>
    <scope>NUCLEOTIDE SEQUENCE [LARGE SCALE GENOMIC DNA]</scope>
</reference>
<reference evidence="5" key="3">
    <citation type="submission" date="2025-09" db="UniProtKB">
        <authorList>
            <consortium name="Ensembl"/>
        </authorList>
    </citation>
    <scope>IDENTIFICATION</scope>
</reference>
<accession>A0A9L0JRZ2</accession>
<keyword evidence="6" id="KW-1185">Reference proteome</keyword>
<evidence type="ECO:0000256" key="3">
    <source>
        <dbReference type="ARBA" id="ARBA00011708"/>
    </source>
</evidence>
<dbReference type="Proteomes" id="UP000694387">
    <property type="component" value="Chromosome 7"/>
</dbReference>
<comment type="function">
    <text evidence="1">May activate the NF-kappa-B signaling pathway.</text>
</comment>
<gene>
    <name evidence="5" type="primary">C7H18orf32</name>
</gene>
<evidence type="ECO:0000313" key="6">
    <source>
        <dbReference type="Proteomes" id="UP000694387"/>
    </source>
</evidence>
<dbReference type="PANTHER" id="PTHR13456">
    <property type="entry name" value="UPF0729 PROTEIN C18ORF32"/>
    <property type="match status" value="1"/>
</dbReference>
<dbReference type="PANTHER" id="PTHR13456:SF0">
    <property type="entry name" value="UPF0729 PROTEIN C18ORF32"/>
    <property type="match status" value="1"/>
</dbReference>
<evidence type="ECO:0000256" key="1">
    <source>
        <dbReference type="ARBA" id="ARBA00002516"/>
    </source>
</evidence>
<reference evidence="5" key="2">
    <citation type="submission" date="2025-08" db="UniProtKB">
        <authorList>
            <consortium name="Ensembl"/>
        </authorList>
    </citation>
    <scope>IDENTIFICATION</scope>
</reference>
<feature type="region of interest" description="Disordered" evidence="4">
    <location>
        <begin position="25"/>
        <end position="75"/>
    </location>
</feature>
<feature type="region of interest" description="Disordered" evidence="4">
    <location>
        <begin position="151"/>
        <end position="185"/>
    </location>
</feature>
<dbReference type="Pfam" id="PF14975">
    <property type="entry name" value="DUF4512"/>
    <property type="match status" value="1"/>
</dbReference>
<dbReference type="AlphaFoldDB" id="A0A9L0JRZ2"/>
<comment type="subunit">
    <text evidence="3">Interacts with DERL1 and AMFR.</text>
</comment>
<organism evidence="5 6">
    <name type="scientific">Equus asinus</name>
    <name type="common">Donkey</name>
    <name type="synonym">Equus africanus asinus</name>
    <dbReference type="NCBI Taxonomy" id="9793"/>
    <lineage>
        <taxon>Eukaryota</taxon>
        <taxon>Metazoa</taxon>
        <taxon>Chordata</taxon>
        <taxon>Craniata</taxon>
        <taxon>Vertebrata</taxon>
        <taxon>Euteleostomi</taxon>
        <taxon>Mammalia</taxon>
        <taxon>Eutheria</taxon>
        <taxon>Laurasiatheria</taxon>
        <taxon>Perissodactyla</taxon>
        <taxon>Equidae</taxon>
        <taxon>Equus</taxon>
    </lineage>
</organism>
<name>A0A9L0JRZ2_EQUAS</name>
<evidence type="ECO:0000313" key="5">
    <source>
        <dbReference type="Ensembl" id="ENSEASP00005055964.1"/>
    </source>
</evidence>
<evidence type="ECO:0008006" key="7">
    <source>
        <dbReference type="Google" id="ProtNLM"/>
    </source>
</evidence>
<evidence type="ECO:0000256" key="2">
    <source>
        <dbReference type="ARBA" id="ARBA00007959"/>
    </source>
</evidence>
<protein>
    <recommendedName>
        <fullName evidence="7">CR032 protein</fullName>
    </recommendedName>
</protein>
<feature type="compositionally biased region" description="Basic and acidic residues" evidence="4">
    <location>
        <begin position="151"/>
        <end position="165"/>
    </location>
</feature>
<dbReference type="GeneTree" id="ENSGT00390000018741"/>
<dbReference type="Ensembl" id="ENSEAST00005051647.1">
    <property type="protein sequence ID" value="ENSEASP00005055964.1"/>
    <property type="gene ID" value="ENSEASG00005031152.1"/>
</dbReference>
<comment type="similarity">
    <text evidence="2">Belongs to the UPF0729 family.</text>
</comment>
<feature type="compositionally biased region" description="Low complexity" evidence="4">
    <location>
        <begin position="43"/>
        <end position="57"/>
    </location>
</feature>
<dbReference type="InterPro" id="IPR026776">
    <property type="entry name" value="UPF0729_C18orf32-like"/>
</dbReference>
<proteinExistence type="inferred from homology"/>